<organism evidence="7 8">
    <name type="scientific">Iris pallida</name>
    <name type="common">Sweet iris</name>
    <dbReference type="NCBI Taxonomy" id="29817"/>
    <lineage>
        <taxon>Eukaryota</taxon>
        <taxon>Viridiplantae</taxon>
        <taxon>Streptophyta</taxon>
        <taxon>Embryophyta</taxon>
        <taxon>Tracheophyta</taxon>
        <taxon>Spermatophyta</taxon>
        <taxon>Magnoliopsida</taxon>
        <taxon>Liliopsida</taxon>
        <taxon>Asparagales</taxon>
        <taxon>Iridaceae</taxon>
        <taxon>Iridoideae</taxon>
        <taxon>Irideae</taxon>
        <taxon>Iris</taxon>
    </lineage>
</organism>
<feature type="transmembrane region" description="Helical" evidence="6">
    <location>
        <begin position="228"/>
        <end position="252"/>
    </location>
</feature>
<comment type="subcellular location">
    <subcellularLocation>
        <location evidence="1">Membrane</location>
        <topology evidence="1">Multi-pass membrane protein</topology>
    </subcellularLocation>
</comment>
<dbReference type="InterPro" id="IPR045069">
    <property type="entry name" value="MATE_euk"/>
</dbReference>
<keyword evidence="3 6" id="KW-0812">Transmembrane</keyword>
<keyword evidence="5 6" id="KW-0472">Membrane</keyword>
<proteinExistence type="inferred from homology"/>
<sequence>MAGDESAAAAEEAAAGPLLAIDESSRRWEEVLERGEPVAYRLVARLSVWESKNLWRLSWASIVITLFNFMMSLVTQMFVGHLGSLELAGASISNIGIQGLAYGIMLGMASAVQTVCGQAYGAKRYESMGVFCQRSLILQIAAAALISFLYWFSGPFLRLIGQSAAVRGGTDVRPRPHPAAPRLLPLLPDAEVPAGAERGEPRRLHRRGGVPAPRAPLLARRLRPRLRAAGAALTLSFSWWVLLAMTWSYILLSPSCRETWTGFSARAFRGLWPYFKLTMSSCVMLVLEIWYVQGFVLLSGFLPNPEISLDAISICINYWNWDFQIMLGLSNAASVRVSNELGAAHPRVAKFAVIVVTTTCVLLSLIVSSLVMILRVPLSKLYTSSEVVITAVSNLTPLLAISIFLNGIQPILSGVAIGSGWQAIVAYVNVGAYY</sequence>
<feature type="transmembrane region" description="Helical" evidence="6">
    <location>
        <begin position="136"/>
        <end position="153"/>
    </location>
</feature>
<evidence type="ECO:0000256" key="5">
    <source>
        <dbReference type="ARBA" id="ARBA00023136"/>
    </source>
</evidence>
<dbReference type="GO" id="GO:0016020">
    <property type="term" value="C:membrane"/>
    <property type="evidence" value="ECO:0007669"/>
    <property type="project" value="UniProtKB-SubCell"/>
</dbReference>
<reference evidence="7" key="1">
    <citation type="journal article" date="2023" name="GigaByte">
        <title>Genome assembly of the bearded iris, Iris pallida Lam.</title>
        <authorList>
            <person name="Bruccoleri R.E."/>
            <person name="Oakeley E.J."/>
            <person name="Faust A.M.E."/>
            <person name="Altorfer M."/>
            <person name="Dessus-Babus S."/>
            <person name="Burckhardt D."/>
            <person name="Oertli M."/>
            <person name="Naumann U."/>
            <person name="Petersen F."/>
            <person name="Wong J."/>
        </authorList>
    </citation>
    <scope>NUCLEOTIDE SEQUENCE</scope>
    <source>
        <strain evidence="7">GSM-AAB239-AS_SAM_17_03QT</strain>
    </source>
</reference>
<dbReference type="GO" id="GO:1990961">
    <property type="term" value="P:xenobiotic detoxification by transmembrane export across the plasma membrane"/>
    <property type="evidence" value="ECO:0007669"/>
    <property type="project" value="InterPro"/>
</dbReference>
<dbReference type="AlphaFoldDB" id="A0AAX6FB18"/>
<evidence type="ECO:0000313" key="7">
    <source>
        <dbReference type="EMBL" id="KAJ6813135.1"/>
    </source>
</evidence>
<accession>A0AAX6FB18</accession>
<name>A0AAX6FB18_IRIPA</name>
<comment type="similarity">
    <text evidence="2">Belongs to the multi antimicrobial extrusion (MATE) (TC 2.A.66.1) family.</text>
</comment>
<feature type="transmembrane region" description="Helical" evidence="6">
    <location>
        <begin position="54"/>
        <end position="75"/>
    </location>
</feature>
<evidence type="ECO:0000256" key="4">
    <source>
        <dbReference type="ARBA" id="ARBA00022989"/>
    </source>
</evidence>
<feature type="transmembrane region" description="Helical" evidence="6">
    <location>
        <begin position="351"/>
        <end position="374"/>
    </location>
</feature>
<dbReference type="CDD" id="cd13132">
    <property type="entry name" value="MATE_eukaryotic"/>
    <property type="match status" value="1"/>
</dbReference>
<gene>
    <name evidence="7" type="ORF">M6B38_146895</name>
</gene>
<evidence type="ECO:0008006" key="9">
    <source>
        <dbReference type="Google" id="ProtNLM"/>
    </source>
</evidence>
<dbReference type="PANTHER" id="PTHR11206">
    <property type="entry name" value="MULTIDRUG RESISTANCE PROTEIN"/>
    <property type="match status" value="1"/>
</dbReference>
<dbReference type="InterPro" id="IPR002528">
    <property type="entry name" value="MATE_fam"/>
</dbReference>
<dbReference type="Pfam" id="PF01554">
    <property type="entry name" value="MatE"/>
    <property type="match status" value="2"/>
</dbReference>
<evidence type="ECO:0000256" key="1">
    <source>
        <dbReference type="ARBA" id="ARBA00004141"/>
    </source>
</evidence>
<keyword evidence="4 6" id="KW-1133">Transmembrane helix</keyword>
<feature type="transmembrane region" description="Helical" evidence="6">
    <location>
        <begin position="386"/>
        <end position="405"/>
    </location>
</feature>
<dbReference type="EMBL" id="JANAVB010030815">
    <property type="protein sequence ID" value="KAJ6813135.1"/>
    <property type="molecule type" value="Genomic_DNA"/>
</dbReference>
<dbReference type="GO" id="GO:0015297">
    <property type="term" value="F:antiporter activity"/>
    <property type="evidence" value="ECO:0007669"/>
    <property type="project" value="InterPro"/>
</dbReference>
<keyword evidence="8" id="KW-1185">Reference proteome</keyword>
<evidence type="ECO:0000256" key="6">
    <source>
        <dbReference type="SAM" id="Phobius"/>
    </source>
</evidence>
<feature type="transmembrane region" description="Helical" evidence="6">
    <location>
        <begin position="411"/>
        <end position="430"/>
    </location>
</feature>
<protein>
    <recommendedName>
        <fullName evidence="9">Multidrug and toxin extrusion protein</fullName>
    </recommendedName>
</protein>
<feature type="transmembrane region" description="Helical" evidence="6">
    <location>
        <begin position="95"/>
        <end position="116"/>
    </location>
</feature>
<evidence type="ECO:0000256" key="3">
    <source>
        <dbReference type="ARBA" id="ARBA00022692"/>
    </source>
</evidence>
<evidence type="ECO:0000313" key="8">
    <source>
        <dbReference type="Proteomes" id="UP001140949"/>
    </source>
</evidence>
<evidence type="ECO:0000256" key="2">
    <source>
        <dbReference type="ARBA" id="ARBA00010199"/>
    </source>
</evidence>
<dbReference type="Proteomes" id="UP001140949">
    <property type="component" value="Unassembled WGS sequence"/>
</dbReference>
<comment type="caution">
    <text evidence="7">The sequence shown here is derived from an EMBL/GenBank/DDBJ whole genome shotgun (WGS) entry which is preliminary data.</text>
</comment>
<feature type="transmembrane region" description="Helical" evidence="6">
    <location>
        <begin position="273"/>
        <end position="292"/>
    </location>
</feature>
<dbReference type="GO" id="GO:0042910">
    <property type="term" value="F:xenobiotic transmembrane transporter activity"/>
    <property type="evidence" value="ECO:0007669"/>
    <property type="project" value="InterPro"/>
</dbReference>
<reference evidence="7" key="2">
    <citation type="submission" date="2023-04" db="EMBL/GenBank/DDBJ databases">
        <authorList>
            <person name="Bruccoleri R.E."/>
            <person name="Oakeley E.J."/>
            <person name="Faust A.-M."/>
            <person name="Dessus-Babus S."/>
            <person name="Altorfer M."/>
            <person name="Burckhardt D."/>
            <person name="Oertli M."/>
            <person name="Naumann U."/>
            <person name="Petersen F."/>
            <person name="Wong J."/>
        </authorList>
    </citation>
    <scope>NUCLEOTIDE SEQUENCE</scope>
    <source>
        <strain evidence="7">GSM-AAB239-AS_SAM_17_03QT</strain>
        <tissue evidence="7">Leaf</tissue>
    </source>
</reference>